<name>A0A6U0BQM9_9CHLO</name>
<dbReference type="Pfam" id="PF00085">
    <property type="entry name" value="Thioredoxin"/>
    <property type="match status" value="1"/>
</dbReference>
<dbReference type="InterPro" id="IPR036249">
    <property type="entry name" value="Thioredoxin-like_sf"/>
</dbReference>
<reference evidence="3" key="1">
    <citation type="submission" date="2021-01" db="EMBL/GenBank/DDBJ databases">
        <authorList>
            <person name="Corre E."/>
            <person name="Pelletier E."/>
            <person name="Niang G."/>
            <person name="Scheremetjew M."/>
            <person name="Finn R."/>
            <person name="Kale V."/>
            <person name="Holt S."/>
            <person name="Cochrane G."/>
            <person name="Meng A."/>
            <person name="Brown T."/>
            <person name="Cohen L."/>
        </authorList>
    </citation>
    <scope>NUCLEOTIDE SEQUENCE</scope>
    <source>
        <strain evidence="3">Clade-D-RCC2573</strain>
    </source>
</reference>
<dbReference type="PANTHER" id="PTHR47192">
    <property type="entry name" value="THIOREDOXIN-LIKE 3-2, CHLOROPLASTIC"/>
    <property type="match status" value="1"/>
</dbReference>
<dbReference type="SUPFAM" id="SSF52833">
    <property type="entry name" value="Thioredoxin-like"/>
    <property type="match status" value="1"/>
</dbReference>
<accession>A0A6U0BQM9</accession>
<feature type="domain" description="Thioredoxin" evidence="2">
    <location>
        <begin position="38"/>
        <end position="157"/>
    </location>
</feature>
<evidence type="ECO:0000313" key="3">
    <source>
        <dbReference type="EMBL" id="CAD8727140.1"/>
    </source>
</evidence>
<feature type="region of interest" description="Disordered" evidence="1">
    <location>
        <begin position="1"/>
        <end position="23"/>
    </location>
</feature>
<dbReference type="InterPro" id="IPR044253">
    <property type="entry name" value="WCRKC1/2"/>
</dbReference>
<proteinExistence type="predicted"/>
<dbReference type="EMBL" id="HBFF01000057">
    <property type="protein sequence ID" value="CAD8727140.1"/>
    <property type="molecule type" value="Transcribed_RNA"/>
</dbReference>
<dbReference type="InterPro" id="IPR013766">
    <property type="entry name" value="Thioredoxin_domain"/>
</dbReference>
<protein>
    <recommendedName>
        <fullName evidence="2">Thioredoxin domain-containing protein</fullName>
    </recommendedName>
</protein>
<gene>
    <name evidence="3" type="ORF">OMED0936_LOCUS48</name>
</gene>
<evidence type="ECO:0000256" key="1">
    <source>
        <dbReference type="SAM" id="MobiDB-lite"/>
    </source>
</evidence>
<dbReference type="Gene3D" id="3.40.30.10">
    <property type="entry name" value="Glutaredoxin"/>
    <property type="match status" value="1"/>
</dbReference>
<organism evidence="3">
    <name type="scientific">Ostreococcus mediterraneus</name>
    <dbReference type="NCBI Taxonomy" id="1486918"/>
    <lineage>
        <taxon>Eukaryota</taxon>
        <taxon>Viridiplantae</taxon>
        <taxon>Chlorophyta</taxon>
        <taxon>Mamiellophyceae</taxon>
        <taxon>Mamiellales</taxon>
        <taxon>Bathycoccaceae</taxon>
        <taxon>Ostreococcus</taxon>
    </lineage>
</organism>
<sequence length="162" mass="17878">MRAHGSIALSPPSRAAARRRDAKAPLAPRKMLTRHATIVAVAPTERRELDALASEQAFDDAINSGEVVVVDFMATWCRKCIFLKGKLEKFAARTPAARFCWIDVNAVPQALIRKVGVESMPTLQIYVRGKKVYELVAGEDGEAVMRKLVFAIDEAETLAKKK</sequence>
<dbReference type="CDD" id="cd02947">
    <property type="entry name" value="TRX_family"/>
    <property type="match status" value="1"/>
</dbReference>
<dbReference type="GO" id="GO:0009570">
    <property type="term" value="C:chloroplast stroma"/>
    <property type="evidence" value="ECO:0007669"/>
    <property type="project" value="InterPro"/>
</dbReference>
<dbReference type="PANTHER" id="PTHR47192:SF4">
    <property type="entry name" value="THIOREDOXIN-LIKE 3-2, CHLOROPLASTIC"/>
    <property type="match status" value="1"/>
</dbReference>
<dbReference type="PROSITE" id="PS51352">
    <property type="entry name" value="THIOREDOXIN_2"/>
    <property type="match status" value="1"/>
</dbReference>
<dbReference type="AlphaFoldDB" id="A0A6U0BQM9"/>
<evidence type="ECO:0000259" key="2">
    <source>
        <dbReference type="PROSITE" id="PS51352"/>
    </source>
</evidence>